<dbReference type="NCBIfam" id="TIGR02476">
    <property type="entry name" value="BluB"/>
    <property type="match status" value="1"/>
</dbReference>
<dbReference type="Proteomes" id="UP000316649">
    <property type="component" value="Unassembled WGS sequence"/>
</dbReference>
<keyword evidence="4" id="KW-0547">Nucleotide-binding</keyword>
<dbReference type="Gene3D" id="3.40.109.10">
    <property type="entry name" value="NADH Oxidase"/>
    <property type="match status" value="1"/>
</dbReference>
<dbReference type="InterPro" id="IPR029479">
    <property type="entry name" value="Nitroreductase"/>
</dbReference>
<dbReference type="InterPro" id="IPR000415">
    <property type="entry name" value="Nitroreductase-like"/>
</dbReference>
<evidence type="ECO:0000256" key="2">
    <source>
        <dbReference type="ARBA" id="ARBA00022630"/>
    </source>
</evidence>
<protein>
    <recommendedName>
        <fullName evidence="11">5,6-dimethylbenzimidazole synthase</fullName>
        <ecNumber evidence="10">1.13.11.79</ecNumber>
    </recommendedName>
</protein>
<keyword evidence="5" id="KW-0521">NADP</keyword>
<comment type="similarity">
    <text evidence="9">Belongs to the BluB family.</text>
</comment>
<dbReference type="CDD" id="cd02145">
    <property type="entry name" value="BluB"/>
    <property type="match status" value="1"/>
</dbReference>
<evidence type="ECO:0000256" key="4">
    <source>
        <dbReference type="ARBA" id="ARBA00022741"/>
    </source>
</evidence>
<dbReference type="OrthoDB" id="9773807at2"/>
<name>A0A557SNU8_9GAMM</name>
<dbReference type="PANTHER" id="PTHR23026">
    <property type="entry name" value="NADPH NITROREDUCTASE"/>
    <property type="match status" value="1"/>
</dbReference>
<evidence type="ECO:0000259" key="12">
    <source>
        <dbReference type="Pfam" id="PF00881"/>
    </source>
</evidence>
<comment type="caution">
    <text evidence="13">The sequence shown here is derived from an EMBL/GenBank/DDBJ whole genome shotgun (WGS) entry which is preliminary data.</text>
</comment>
<dbReference type="EMBL" id="VMNH01000001">
    <property type="protein sequence ID" value="TVO79002.1"/>
    <property type="molecule type" value="Genomic_DNA"/>
</dbReference>
<evidence type="ECO:0000256" key="1">
    <source>
        <dbReference type="ARBA" id="ARBA00011823"/>
    </source>
</evidence>
<evidence type="ECO:0000256" key="9">
    <source>
        <dbReference type="ARBA" id="ARBA00061097"/>
    </source>
</evidence>
<dbReference type="GO" id="GO:0102919">
    <property type="term" value="F:5,6-dimethylbenzimidazole synthase activity"/>
    <property type="evidence" value="ECO:0007669"/>
    <property type="project" value="UniProtKB-EC"/>
</dbReference>
<sequence length="244" mass="28126">MENQTNIHQHDHQFSDAERQAVYKSIYSRRDVRGQFKPDPIPDEVLARILQAAHHAPSVGFMQPWNFLLIKSQQVKQQVHDLFKKANHEAGEMFEQETQRQIYSTLKLEGILESPINLVVTCDRERAGPVVIGRTHDMAMDVYSSVCAVQNLWLAARAEGLGVGWVSIFDRLELKKLLQLPTQVTPVAYLCIGYVEHFFVEPELKTAGWLDRLPLQDLVFFDQWENSHAEHEEKLVKYLSQAAY</sequence>
<dbReference type="EC" id="1.13.11.79" evidence="10"/>
<accession>A0A557SNU8</accession>
<evidence type="ECO:0000256" key="11">
    <source>
        <dbReference type="ARBA" id="ARBA00068702"/>
    </source>
</evidence>
<evidence type="ECO:0000256" key="8">
    <source>
        <dbReference type="ARBA" id="ARBA00051314"/>
    </source>
</evidence>
<keyword evidence="2" id="KW-0285">Flavoprotein</keyword>
<dbReference type="GO" id="GO:0000166">
    <property type="term" value="F:nucleotide binding"/>
    <property type="evidence" value="ECO:0007669"/>
    <property type="project" value="UniProtKB-KW"/>
</dbReference>
<evidence type="ECO:0000256" key="6">
    <source>
        <dbReference type="ARBA" id="ARBA00023002"/>
    </source>
</evidence>
<evidence type="ECO:0000256" key="7">
    <source>
        <dbReference type="ARBA" id="ARBA00023027"/>
    </source>
</evidence>
<dbReference type="SUPFAM" id="SSF55469">
    <property type="entry name" value="FMN-dependent nitroreductase-like"/>
    <property type="match status" value="1"/>
</dbReference>
<dbReference type="PANTHER" id="PTHR23026:SF90">
    <property type="entry name" value="IODOTYROSINE DEIODINASE 1"/>
    <property type="match status" value="1"/>
</dbReference>
<dbReference type="InterPro" id="IPR012825">
    <property type="entry name" value="BluB"/>
</dbReference>
<comment type="catalytic activity">
    <reaction evidence="8">
        <text>FMNH2 + O2 = dialurate + 5,6-dimethylbenzimidazole + D-erythrose 4-phosphate + H(+)</text>
        <dbReference type="Rhea" id="RHEA:27345"/>
        <dbReference type="ChEBI" id="CHEBI:15378"/>
        <dbReference type="ChEBI" id="CHEBI:15379"/>
        <dbReference type="ChEBI" id="CHEBI:15890"/>
        <dbReference type="ChEBI" id="CHEBI:16897"/>
        <dbReference type="ChEBI" id="CHEBI:57618"/>
        <dbReference type="ChEBI" id="CHEBI:140629"/>
        <dbReference type="EC" id="1.13.11.79"/>
    </reaction>
</comment>
<gene>
    <name evidence="13" type="primary">bluB</name>
    <name evidence="13" type="ORF">FHP88_00100</name>
</gene>
<dbReference type="Pfam" id="PF00881">
    <property type="entry name" value="Nitroreductase"/>
    <property type="match status" value="1"/>
</dbReference>
<evidence type="ECO:0000313" key="14">
    <source>
        <dbReference type="Proteomes" id="UP000316649"/>
    </source>
</evidence>
<dbReference type="GO" id="GO:0009236">
    <property type="term" value="P:cobalamin biosynthetic process"/>
    <property type="evidence" value="ECO:0007669"/>
    <property type="project" value="UniProtKB-ARBA"/>
</dbReference>
<evidence type="ECO:0000256" key="10">
    <source>
        <dbReference type="ARBA" id="ARBA00066311"/>
    </source>
</evidence>
<keyword evidence="7" id="KW-0520">NAD</keyword>
<dbReference type="InterPro" id="IPR050627">
    <property type="entry name" value="Nitroreductase/BluB"/>
</dbReference>
<comment type="subunit">
    <text evidence="1">Homooctamer.</text>
</comment>
<keyword evidence="14" id="KW-1185">Reference proteome</keyword>
<evidence type="ECO:0000313" key="13">
    <source>
        <dbReference type="EMBL" id="TVO79002.1"/>
    </source>
</evidence>
<organism evidence="13 14">
    <name type="scientific">Sedimenticola selenatireducens</name>
    <dbReference type="NCBI Taxonomy" id="191960"/>
    <lineage>
        <taxon>Bacteria</taxon>
        <taxon>Pseudomonadati</taxon>
        <taxon>Pseudomonadota</taxon>
        <taxon>Gammaproteobacteria</taxon>
        <taxon>Chromatiales</taxon>
        <taxon>Sedimenticolaceae</taxon>
        <taxon>Sedimenticola</taxon>
    </lineage>
</organism>
<reference evidence="13 14" key="1">
    <citation type="submission" date="2019-07" db="EMBL/GenBank/DDBJ databases">
        <title>The pathways for chlorine oxyanion respiration interact through the shared metabolite chlorate.</title>
        <authorList>
            <person name="Barnum T.P."/>
            <person name="Cheng Y."/>
            <person name="Hill K.A."/>
            <person name="Lucas L.N."/>
            <person name="Carlson H.K."/>
            <person name="Coates J.D."/>
        </authorList>
    </citation>
    <scope>NUCLEOTIDE SEQUENCE [LARGE SCALE GENOMIC DNA]</scope>
    <source>
        <strain evidence="13 14">BK-1</strain>
    </source>
</reference>
<dbReference type="AlphaFoldDB" id="A0A557SNU8"/>
<dbReference type="FunFam" id="3.40.109.10:FF:000013">
    <property type="entry name" value="5,6-dimethylbenzimidazole synthase"/>
    <property type="match status" value="1"/>
</dbReference>
<proteinExistence type="inferred from homology"/>
<feature type="domain" description="Nitroreductase" evidence="12">
    <location>
        <begin position="26"/>
        <end position="194"/>
    </location>
</feature>
<keyword evidence="6 13" id="KW-0560">Oxidoreductase</keyword>
<keyword evidence="3" id="KW-0288">FMN</keyword>
<evidence type="ECO:0000256" key="3">
    <source>
        <dbReference type="ARBA" id="ARBA00022643"/>
    </source>
</evidence>
<evidence type="ECO:0000256" key="5">
    <source>
        <dbReference type="ARBA" id="ARBA00022857"/>
    </source>
</evidence>